<comment type="cofactor">
    <cofactor evidence="1">
        <name>[4Fe-4S] cluster</name>
        <dbReference type="ChEBI" id="CHEBI:49883"/>
    </cofactor>
</comment>
<dbReference type="AlphaFoldDB" id="A0A6I0EWY0"/>
<keyword evidence="6" id="KW-0411">Iron-sulfur</keyword>
<dbReference type="GO" id="GO:0046872">
    <property type="term" value="F:metal ion binding"/>
    <property type="evidence" value="ECO:0007669"/>
    <property type="project" value="UniProtKB-KW"/>
</dbReference>
<evidence type="ECO:0000256" key="5">
    <source>
        <dbReference type="ARBA" id="ARBA00023004"/>
    </source>
</evidence>
<dbReference type="Pfam" id="PF16199">
    <property type="entry name" value="Radical_SAM_C"/>
    <property type="match status" value="1"/>
</dbReference>
<evidence type="ECO:0000256" key="4">
    <source>
        <dbReference type="ARBA" id="ARBA00022723"/>
    </source>
</evidence>
<dbReference type="OrthoDB" id="9801689at2"/>
<keyword evidence="9" id="KW-1185">Reference proteome</keyword>
<protein>
    <submittedName>
        <fullName evidence="8">TIGR01212 family radical SAM protein</fullName>
    </submittedName>
</protein>
<evidence type="ECO:0000256" key="3">
    <source>
        <dbReference type="ARBA" id="ARBA00022691"/>
    </source>
</evidence>
<sequence>MNDRNTPLLWGDKRYHAFNYHLRELFGEKVMKISLNAGLSCPNRDGTISSGGCVFCCPQGSGACAGDPEQAITQQFRAIRERIQKKWPRGKYLAYFQAYTNTYADPAYLKSIYEEALAQEDVVGLSISTRPDCLPEEILDLLAELNKKTYLWVEMGLQSIHDKTLERINRGHDSTAFYEALQRLRSRGIRTCAHIILGLPGESEAEMLQTGQAVADMDIQGLKFHVLHLMKGTALVEDYEAGRFSFLERERYINMVADILEILPPSVVIQRLTGDAPRHLLLGPSWVSNKWQVLQGIDDLLRERHSWQGKNQHF</sequence>
<organism evidence="8 9">
    <name type="scientific">Heliorestis acidaminivorans</name>
    <dbReference type="NCBI Taxonomy" id="553427"/>
    <lineage>
        <taxon>Bacteria</taxon>
        <taxon>Bacillati</taxon>
        <taxon>Bacillota</taxon>
        <taxon>Clostridia</taxon>
        <taxon>Eubacteriales</taxon>
        <taxon>Heliobacteriaceae</taxon>
        <taxon>Heliorestis</taxon>
    </lineage>
</organism>
<dbReference type="NCBIfam" id="TIGR01212">
    <property type="entry name" value="TIGR01212 family radical SAM protein"/>
    <property type="match status" value="1"/>
</dbReference>
<dbReference type="PANTHER" id="PTHR11135">
    <property type="entry name" value="HISTONE ACETYLTRANSFERASE-RELATED"/>
    <property type="match status" value="1"/>
</dbReference>
<evidence type="ECO:0000313" key="9">
    <source>
        <dbReference type="Proteomes" id="UP000468766"/>
    </source>
</evidence>
<evidence type="ECO:0000256" key="1">
    <source>
        <dbReference type="ARBA" id="ARBA00001966"/>
    </source>
</evidence>
<dbReference type="PANTHER" id="PTHR11135:SF1">
    <property type="entry name" value="PROTEIN YHCC"/>
    <property type="match status" value="1"/>
</dbReference>
<feature type="domain" description="Radical SAM core" evidence="7">
    <location>
        <begin position="25"/>
        <end position="265"/>
    </location>
</feature>
<dbReference type="RefSeq" id="WP_151619944.1">
    <property type="nucleotide sequence ID" value="NZ_WBXO01000005.1"/>
</dbReference>
<reference evidence="8 9" key="1">
    <citation type="submission" date="2019-10" db="EMBL/GenBank/DDBJ databases">
        <title>Whole-genome sequence of the extremophile Heliorestis acidaminivorans DSM 24790.</title>
        <authorList>
            <person name="Kyndt J.A."/>
            <person name="Meyer T.E."/>
        </authorList>
    </citation>
    <scope>NUCLEOTIDE SEQUENCE [LARGE SCALE GENOMIC DNA]</scope>
    <source>
        <strain evidence="8 9">DSM 24790</strain>
    </source>
</reference>
<dbReference type="InterPro" id="IPR039661">
    <property type="entry name" value="ELP3"/>
</dbReference>
<dbReference type="SUPFAM" id="SSF102114">
    <property type="entry name" value="Radical SAM enzymes"/>
    <property type="match status" value="1"/>
</dbReference>
<dbReference type="InterPro" id="IPR005911">
    <property type="entry name" value="YhcC-like"/>
</dbReference>
<dbReference type="Proteomes" id="UP000468766">
    <property type="component" value="Unassembled WGS sequence"/>
</dbReference>
<dbReference type="GO" id="GO:0003824">
    <property type="term" value="F:catalytic activity"/>
    <property type="evidence" value="ECO:0007669"/>
    <property type="project" value="InterPro"/>
</dbReference>
<dbReference type="SFLD" id="SFLDG01086">
    <property type="entry name" value="elongater_protein-like"/>
    <property type="match status" value="1"/>
</dbReference>
<dbReference type="PROSITE" id="PS51918">
    <property type="entry name" value="RADICAL_SAM"/>
    <property type="match status" value="1"/>
</dbReference>
<dbReference type="SMART" id="SM00729">
    <property type="entry name" value="Elp3"/>
    <property type="match status" value="1"/>
</dbReference>
<evidence type="ECO:0000256" key="2">
    <source>
        <dbReference type="ARBA" id="ARBA00022485"/>
    </source>
</evidence>
<name>A0A6I0EWY0_9FIRM</name>
<dbReference type="Gene3D" id="3.80.30.20">
    <property type="entry name" value="tm_1862 like domain"/>
    <property type="match status" value="1"/>
</dbReference>
<evidence type="ECO:0000256" key="6">
    <source>
        <dbReference type="ARBA" id="ARBA00023014"/>
    </source>
</evidence>
<keyword evidence="3" id="KW-0949">S-adenosyl-L-methionine</keyword>
<proteinExistence type="predicted"/>
<dbReference type="InterPro" id="IPR007197">
    <property type="entry name" value="rSAM"/>
</dbReference>
<comment type="caution">
    <text evidence="8">The sequence shown here is derived from an EMBL/GenBank/DDBJ whole genome shotgun (WGS) entry which is preliminary data.</text>
</comment>
<keyword evidence="4" id="KW-0479">Metal-binding</keyword>
<dbReference type="SFLD" id="SFLDG01091">
    <property type="entry name" value="uncharacterized_CHP01210-like"/>
    <property type="match status" value="1"/>
</dbReference>
<dbReference type="InterPro" id="IPR032432">
    <property type="entry name" value="Radical_SAM_C"/>
</dbReference>
<keyword evidence="5" id="KW-0408">Iron</keyword>
<dbReference type="InterPro" id="IPR023404">
    <property type="entry name" value="rSAM_horseshoe"/>
</dbReference>
<keyword evidence="2" id="KW-0004">4Fe-4S</keyword>
<dbReference type="SFLD" id="SFLDS00029">
    <property type="entry name" value="Radical_SAM"/>
    <property type="match status" value="1"/>
</dbReference>
<evidence type="ECO:0000313" key="8">
    <source>
        <dbReference type="EMBL" id="KAB2952667.1"/>
    </source>
</evidence>
<gene>
    <name evidence="8" type="ORF">F9B85_08420</name>
</gene>
<dbReference type="EMBL" id="WBXO01000005">
    <property type="protein sequence ID" value="KAB2952667.1"/>
    <property type="molecule type" value="Genomic_DNA"/>
</dbReference>
<dbReference type="Pfam" id="PF04055">
    <property type="entry name" value="Radical_SAM"/>
    <property type="match status" value="1"/>
</dbReference>
<dbReference type="InterPro" id="IPR058240">
    <property type="entry name" value="rSAM_sf"/>
</dbReference>
<dbReference type="CDD" id="cd01335">
    <property type="entry name" value="Radical_SAM"/>
    <property type="match status" value="1"/>
</dbReference>
<evidence type="ECO:0000259" key="7">
    <source>
        <dbReference type="PROSITE" id="PS51918"/>
    </source>
</evidence>
<dbReference type="InterPro" id="IPR006638">
    <property type="entry name" value="Elp3/MiaA/NifB-like_rSAM"/>
</dbReference>
<dbReference type="GO" id="GO:0051539">
    <property type="term" value="F:4 iron, 4 sulfur cluster binding"/>
    <property type="evidence" value="ECO:0007669"/>
    <property type="project" value="UniProtKB-KW"/>
</dbReference>
<accession>A0A6I0EWY0</accession>